<keyword evidence="2" id="KW-1185">Reference proteome</keyword>
<sequence length="124" mass="13956">MTKPSSSENKTPKAVSLHVVNASSNVNFNRYLTTLLRITRFRKTAFYAQNIRSIERVHQQLKITLDGPSLSQGANGVRSAVEADVRHTATRLQSDTLISRIINGSFIFNEYGSKFQQQPRHPPT</sequence>
<dbReference type="Proteomes" id="UP000277204">
    <property type="component" value="Unassembled WGS sequence"/>
</dbReference>
<organism evidence="1 2">
    <name type="scientific">Schistosoma margrebowiei</name>
    <dbReference type="NCBI Taxonomy" id="48269"/>
    <lineage>
        <taxon>Eukaryota</taxon>
        <taxon>Metazoa</taxon>
        <taxon>Spiralia</taxon>
        <taxon>Lophotrochozoa</taxon>
        <taxon>Platyhelminthes</taxon>
        <taxon>Trematoda</taxon>
        <taxon>Digenea</taxon>
        <taxon>Strigeidida</taxon>
        <taxon>Schistosomatoidea</taxon>
        <taxon>Schistosomatidae</taxon>
        <taxon>Schistosoma</taxon>
    </lineage>
</organism>
<evidence type="ECO:0000313" key="1">
    <source>
        <dbReference type="EMBL" id="VDP51018.1"/>
    </source>
</evidence>
<name>A0A183N7U9_9TREM</name>
<dbReference type="EMBL" id="UZAI01020347">
    <property type="protein sequence ID" value="VDP51018.1"/>
    <property type="molecule type" value="Genomic_DNA"/>
</dbReference>
<gene>
    <name evidence="1" type="ORF">SMRZ_LOCUS24374</name>
</gene>
<protein>
    <submittedName>
        <fullName evidence="1">Uncharacterized protein</fullName>
    </submittedName>
</protein>
<accession>A0A183N7U9</accession>
<proteinExistence type="predicted"/>
<dbReference type="AlphaFoldDB" id="A0A183N7U9"/>
<reference evidence="1 2" key="1">
    <citation type="submission" date="2018-11" db="EMBL/GenBank/DDBJ databases">
        <authorList>
            <consortium name="Pathogen Informatics"/>
        </authorList>
    </citation>
    <scope>NUCLEOTIDE SEQUENCE [LARGE SCALE GENOMIC DNA]</scope>
    <source>
        <strain evidence="1 2">Zambia</strain>
    </source>
</reference>
<evidence type="ECO:0000313" key="2">
    <source>
        <dbReference type="Proteomes" id="UP000277204"/>
    </source>
</evidence>